<evidence type="ECO:0000256" key="1">
    <source>
        <dbReference type="SAM" id="MobiDB-lite"/>
    </source>
</evidence>
<feature type="region of interest" description="Disordered" evidence="1">
    <location>
        <begin position="1"/>
        <end position="22"/>
    </location>
</feature>
<sequence length="269" mass="29699">MDLQSQHASPRRGQGTAHPVVHFRPENPGKNLWQDHEVLSLYGSPLGSMKDRDKLCMALRLYSPKWQENPCPFQCTTEQVQGHEELSLLQTGAHAWAGSGAWCNKHLDWVDACLVTFLAIFVSHLPEKWAMGCLQEDFIFTHRKSLICGMSHAAGCPVLAQCHVLQHFLTGPCSTNRRPGNKRNTFCMALHLSRKEYKKTASHPSRAGQQEGEHHSAGVDVSTGSGHEIRGLVMGDGYCEKGDMVGASFFLTLSTPPPSPSTCRSGEHD</sequence>
<proteinExistence type="predicted"/>
<accession>A0ABQ9TSU2</accession>
<gene>
    <name evidence="2" type="ORF">P7K49_033744</name>
</gene>
<protein>
    <submittedName>
        <fullName evidence="2">Uncharacterized protein</fullName>
    </submittedName>
</protein>
<dbReference type="PANTHER" id="PTHR45827">
    <property type="entry name" value="SORTING NEXIN"/>
    <property type="match status" value="1"/>
</dbReference>
<dbReference type="EMBL" id="JASSZA010000019">
    <property type="protein sequence ID" value="KAK2087837.1"/>
    <property type="molecule type" value="Genomic_DNA"/>
</dbReference>
<name>A0ABQ9TSU2_SAGOE</name>
<keyword evidence="3" id="KW-1185">Reference proteome</keyword>
<dbReference type="InterPro" id="IPR036871">
    <property type="entry name" value="PX_dom_sf"/>
</dbReference>
<evidence type="ECO:0000313" key="3">
    <source>
        <dbReference type="Proteomes" id="UP001266305"/>
    </source>
</evidence>
<feature type="region of interest" description="Disordered" evidence="1">
    <location>
        <begin position="199"/>
        <end position="224"/>
    </location>
</feature>
<organism evidence="2 3">
    <name type="scientific">Saguinus oedipus</name>
    <name type="common">Cotton-top tamarin</name>
    <name type="synonym">Oedipomidas oedipus</name>
    <dbReference type="NCBI Taxonomy" id="9490"/>
    <lineage>
        <taxon>Eukaryota</taxon>
        <taxon>Metazoa</taxon>
        <taxon>Chordata</taxon>
        <taxon>Craniata</taxon>
        <taxon>Vertebrata</taxon>
        <taxon>Euteleostomi</taxon>
        <taxon>Mammalia</taxon>
        <taxon>Eutheria</taxon>
        <taxon>Euarchontoglires</taxon>
        <taxon>Primates</taxon>
        <taxon>Haplorrhini</taxon>
        <taxon>Platyrrhini</taxon>
        <taxon>Cebidae</taxon>
        <taxon>Callitrichinae</taxon>
        <taxon>Saguinus</taxon>
    </lineage>
</organism>
<comment type="caution">
    <text evidence="2">The sequence shown here is derived from an EMBL/GenBank/DDBJ whole genome shotgun (WGS) entry which is preliminary data.</text>
</comment>
<dbReference type="Gene3D" id="3.30.1520.10">
    <property type="entry name" value="Phox-like domain"/>
    <property type="match status" value="1"/>
</dbReference>
<evidence type="ECO:0000313" key="2">
    <source>
        <dbReference type="EMBL" id="KAK2087837.1"/>
    </source>
</evidence>
<reference evidence="2 3" key="1">
    <citation type="submission" date="2023-05" db="EMBL/GenBank/DDBJ databases">
        <title>B98-5 Cell Line De Novo Hybrid Assembly: An Optical Mapping Approach.</title>
        <authorList>
            <person name="Kananen K."/>
            <person name="Auerbach J.A."/>
            <person name="Kautto E."/>
            <person name="Blachly J.S."/>
        </authorList>
    </citation>
    <scope>NUCLEOTIDE SEQUENCE [LARGE SCALE GENOMIC DNA]</scope>
    <source>
        <strain evidence="2">B95-8</strain>
        <tissue evidence="2">Cell line</tissue>
    </source>
</reference>
<dbReference type="PANTHER" id="PTHR45827:SF4">
    <property type="entry name" value="SORTING NEXIN-18"/>
    <property type="match status" value="1"/>
</dbReference>
<dbReference type="Proteomes" id="UP001266305">
    <property type="component" value="Unassembled WGS sequence"/>
</dbReference>